<name>A0A8J4T7H1_9TREM</name>
<keyword evidence="15" id="KW-1185">Reference proteome</keyword>
<dbReference type="InterPro" id="IPR026050">
    <property type="entry name" value="C1GALT1/C1GALT1_chp1"/>
</dbReference>
<dbReference type="Proteomes" id="UP000748531">
    <property type="component" value="Unassembled WGS sequence"/>
</dbReference>
<proteinExistence type="inferred from homology"/>
<evidence type="ECO:0000256" key="9">
    <source>
        <dbReference type="ARBA" id="ARBA00022968"/>
    </source>
</evidence>
<dbReference type="PANTHER" id="PTHR23033:SF14">
    <property type="entry name" value="GLYCOPROTEIN-N-ACETYLGALACTOSAMINE 3-BETA-GALACTOSYLTRANSFERASE 1-RELATED"/>
    <property type="match status" value="1"/>
</dbReference>
<dbReference type="GO" id="GO:0016020">
    <property type="term" value="C:membrane"/>
    <property type="evidence" value="ECO:0007669"/>
    <property type="project" value="UniProtKB-SubCell"/>
</dbReference>
<evidence type="ECO:0000256" key="3">
    <source>
        <dbReference type="ARBA" id="ARBA00006462"/>
    </source>
</evidence>
<organism evidence="14 15">
    <name type="scientific">Paragonimus heterotremus</name>
    <dbReference type="NCBI Taxonomy" id="100268"/>
    <lineage>
        <taxon>Eukaryota</taxon>
        <taxon>Metazoa</taxon>
        <taxon>Spiralia</taxon>
        <taxon>Lophotrochozoa</taxon>
        <taxon>Platyhelminthes</taxon>
        <taxon>Trematoda</taxon>
        <taxon>Digenea</taxon>
        <taxon>Plagiorchiida</taxon>
        <taxon>Troglotremata</taxon>
        <taxon>Troglotrematidae</taxon>
        <taxon>Paragonimus</taxon>
    </lineage>
</organism>
<dbReference type="GO" id="GO:0016263">
    <property type="term" value="F:glycoprotein-N-acetylgalactosamine 3-beta-galactosyltransferase activity"/>
    <property type="evidence" value="ECO:0007669"/>
    <property type="project" value="UniProtKB-EC"/>
</dbReference>
<evidence type="ECO:0000313" key="14">
    <source>
        <dbReference type="EMBL" id="KAF5399244.1"/>
    </source>
</evidence>
<dbReference type="EMBL" id="LUCH01004218">
    <property type="protein sequence ID" value="KAF5399244.1"/>
    <property type="molecule type" value="Genomic_DNA"/>
</dbReference>
<evidence type="ECO:0000256" key="8">
    <source>
        <dbReference type="ARBA" id="ARBA00022741"/>
    </source>
</evidence>
<evidence type="ECO:0000256" key="7">
    <source>
        <dbReference type="ARBA" id="ARBA00022692"/>
    </source>
</evidence>
<feature type="transmembrane region" description="Helical" evidence="12">
    <location>
        <begin position="6"/>
        <end position="25"/>
    </location>
</feature>
<comment type="pathway">
    <text evidence="2">Protein modification; protein glycosylation.</text>
</comment>
<dbReference type="InterPro" id="IPR003378">
    <property type="entry name" value="Fringe-like_glycosylTrfase"/>
</dbReference>
<keyword evidence="11 12" id="KW-0472">Membrane</keyword>
<evidence type="ECO:0000313" key="15">
    <source>
        <dbReference type="Proteomes" id="UP000748531"/>
    </source>
</evidence>
<keyword evidence="6" id="KW-0808">Transferase</keyword>
<evidence type="ECO:0000259" key="13">
    <source>
        <dbReference type="Pfam" id="PF02434"/>
    </source>
</evidence>
<keyword evidence="10 12" id="KW-1133">Transmembrane helix</keyword>
<dbReference type="Pfam" id="PF02434">
    <property type="entry name" value="Fringe"/>
    <property type="match status" value="1"/>
</dbReference>
<keyword evidence="9" id="KW-0735">Signal-anchor</keyword>
<evidence type="ECO:0000256" key="1">
    <source>
        <dbReference type="ARBA" id="ARBA00004606"/>
    </source>
</evidence>
<comment type="caution">
    <text evidence="14">The sequence shown here is derived from an EMBL/GenBank/DDBJ whole genome shotgun (WGS) entry which is preliminary data.</text>
</comment>
<keyword evidence="7 12" id="KW-0812">Transmembrane</keyword>
<keyword evidence="5" id="KW-0328">Glycosyltransferase</keyword>
<dbReference type="Gene3D" id="3.90.550.50">
    <property type="match status" value="1"/>
</dbReference>
<keyword evidence="8" id="KW-0547">Nucleotide-binding</keyword>
<dbReference type="PANTHER" id="PTHR23033">
    <property type="entry name" value="BETA1,3-GALACTOSYLTRANSFERASE"/>
    <property type="match status" value="1"/>
</dbReference>
<evidence type="ECO:0000256" key="5">
    <source>
        <dbReference type="ARBA" id="ARBA00022676"/>
    </source>
</evidence>
<evidence type="ECO:0000256" key="4">
    <source>
        <dbReference type="ARBA" id="ARBA00012557"/>
    </source>
</evidence>
<evidence type="ECO:0000256" key="12">
    <source>
        <dbReference type="SAM" id="Phobius"/>
    </source>
</evidence>
<evidence type="ECO:0000256" key="6">
    <source>
        <dbReference type="ARBA" id="ARBA00022679"/>
    </source>
</evidence>
<evidence type="ECO:0000256" key="11">
    <source>
        <dbReference type="ARBA" id="ARBA00023136"/>
    </source>
</evidence>
<comment type="subcellular location">
    <subcellularLocation>
        <location evidence="1">Membrane</location>
        <topology evidence="1">Single-pass type II membrane protein</topology>
    </subcellularLocation>
</comment>
<dbReference type="GO" id="GO:0000166">
    <property type="term" value="F:nucleotide binding"/>
    <property type="evidence" value="ECO:0007669"/>
    <property type="project" value="UniProtKB-KW"/>
</dbReference>
<accession>A0A8J4T7H1</accession>
<protein>
    <recommendedName>
        <fullName evidence="4">N-acetylgalactosaminide beta-1,3-galactosyltransferase</fullName>
        <ecNumber evidence="4">2.4.1.122</ecNumber>
    </recommendedName>
</protein>
<evidence type="ECO:0000256" key="2">
    <source>
        <dbReference type="ARBA" id="ARBA00004922"/>
    </source>
</evidence>
<gene>
    <name evidence="14" type="ORF">PHET_07802</name>
</gene>
<dbReference type="EC" id="2.4.1.122" evidence="4"/>
<dbReference type="AlphaFoldDB" id="A0A8J4T7H1"/>
<comment type="similarity">
    <text evidence="3">Belongs to the glycosyltransferase 31 family. Beta3-Gal-T subfamily.</text>
</comment>
<feature type="domain" description="Fringe-like glycosyltransferase" evidence="13">
    <location>
        <begin position="75"/>
        <end position="257"/>
    </location>
</feature>
<evidence type="ECO:0000256" key="10">
    <source>
        <dbReference type="ARBA" id="ARBA00022989"/>
    </source>
</evidence>
<reference evidence="14" key="1">
    <citation type="submission" date="2019-05" db="EMBL/GenBank/DDBJ databases">
        <title>Annotation for the trematode Paragonimus heterotremus.</title>
        <authorList>
            <person name="Choi Y.-J."/>
        </authorList>
    </citation>
    <scope>NUCLEOTIDE SEQUENCE</scope>
    <source>
        <strain evidence="14">LC</strain>
    </source>
</reference>
<sequence>MNSRRTLHLCLGMLIGIVLTTLYRVRIRKCIPVQFTATVATRPFPKSMVSNQKVTLLRQVYSIDITKAVEMRKHQNVLCYINTYTKNLLVRAVHVRHTWARKCRRYFLMSSAQDNVTNTVALNLTEGEGRQHLWSKMQAIMRYLNRLSDQYDYFYKTDDDSYAVMENLWSTVSGYNPNERFFMGYPFYHLVRDGHLSGGAGYLLSRAAFKAIVDEALGKHPACPTYDEDKEDMKVTLCGYAVGVKLLHIVDRHTTFPFRWRAERLNEYRFQWRSLRMLFNSSLRRPMYKPSLNRFRTDDPFIKDSRSVLSELMIGLHYNRPAQLYITEFIIYHLQPAGITYLY</sequence>
<dbReference type="OrthoDB" id="414175at2759"/>